<protein>
    <submittedName>
        <fullName evidence="1">Uncharacterized protein</fullName>
    </submittedName>
</protein>
<gene>
    <name evidence="1" type="ORF">MG293_000835</name>
</gene>
<sequence>MKDDLMIHEQEVTGLLMKSSLVVKWWLRPKQAIVEEGQALNNWLMPTDTGEEITVKLGSNQDTLQWMNFWNHFDFKFPLAIQRDMLKCSFFEKDFSAKVFCTEKCFKGNKKESVMDRAIRAGQVFSCTCRALWYHRKGNPRLEAGSFHMYRLTCPSSYQRNRLPFGFDYNKVFPRCLQDMNLTYVTGARQVLVNIRTVYRPLKSIIQCLKVTRNMDMKAFQVALVLKNLPANAGDLDLGSIPRSGRSPGGDNPLQYSCLENPMDREACSEKSTLKQEVK</sequence>
<evidence type="ECO:0000313" key="1">
    <source>
        <dbReference type="EMBL" id="KAI4548505.1"/>
    </source>
</evidence>
<name>A0AAD4UQE3_OVIAM</name>
<accession>A0AAD4UQE3</accession>
<evidence type="ECO:0000313" key="2">
    <source>
        <dbReference type="Proteomes" id="UP001214576"/>
    </source>
</evidence>
<dbReference type="Proteomes" id="UP001214576">
    <property type="component" value="Unassembled WGS sequence"/>
</dbReference>
<reference evidence="1" key="1">
    <citation type="submission" date="2022-03" db="EMBL/GenBank/DDBJ databases">
        <title>Genomic analyses of argali, domestic sheep and their hybrids provide insights into chromosomal evolution, heterosis and genetic basis of agronomic traits.</title>
        <authorList>
            <person name="Li M."/>
        </authorList>
    </citation>
    <scope>NUCLEOTIDE SEQUENCE</scope>
    <source>
        <strain evidence="1">CAU-MHL-2022a</strain>
        <tissue evidence="1">Skin</tissue>
    </source>
</reference>
<comment type="caution">
    <text evidence="1">The sequence shown here is derived from an EMBL/GenBank/DDBJ whole genome shotgun (WGS) entry which is preliminary data.</text>
</comment>
<organism evidence="1 2">
    <name type="scientific">Ovis ammon polii</name>
    <dbReference type="NCBI Taxonomy" id="230172"/>
    <lineage>
        <taxon>Eukaryota</taxon>
        <taxon>Metazoa</taxon>
        <taxon>Chordata</taxon>
        <taxon>Craniata</taxon>
        <taxon>Vertebrata</taxon>
        <taxon>Euteleostomi</taxon>
        <taxon>Mammalia</taxon>
        <taxon>Eutheria</taxon>
        <taxon>Laurasiatheria</taxon>
        <taxon>Artiodactyla</taxon>
        <taxon>Ruminantia</taxon>
        <taxon>Pecora</taxon>
        <taxon>Bovidae</taxon>
        <taxon>Caprinae</taxon>
        <taxon>Ovis</taxon>
    </lineage>
</organism>
<keyword evidence="2" id="KW-1185">Reference proteome</keyword>
<dbReference type="AlphaFoldDB" id="A0AAD4UQE3"/>
<proteinExistence type="predicted"/>
<dbReference type="EMBL" id="JAKZEL010000001">
    <property type="protein sequence ID" value="KAI4548505.1"/>
    <property type="molecule type" value="Genomic_DNA"/>
</dbReference>